<protein>
    <submittedName>
        <fullName evidence="1">Uncharacterized protein</fullName>
    </submittedName>
</protein>
<sequence>MMSIKSRTTNTGPMGATMSPMTVDLVGPKGVFGKLDLPEIKTQSSGTDVIVPDQLIKIVDMEAFHAFVKAIMLDESLVLKLDNGVGTIKAMMMKSNIVYRKEVQLKGMNGPKVTLVKTEPKGDGFVNTTKIENPSPLDLDLGVITFDLLNAEGQKIGQMEGPLSIPLGESTATMEGKPVKGAGAKVGVGRMVGSGAPDGSWFNETIKFQDMPIELNETLVSLV</sequence>
<keyword evidence="2" id="KW-1185">Reference proteome</keyword>
<dbReference type="GO" id="GO:0000329">
    <property type="term" value="C:fungal-type vacuole membrane"/>
    <property type="evidence" value="ECO:0007669"/>
    <property type="project" value="InterPro"/>
</dbReference>
<dbReference type="AlphaFoldDB" id="A0A6G1GXS1"/>
<accession>A0A6G1GXS1</accession>
<reference evidence="1" key="1">
    <citation type="journal article" date="2020" name="Stud. Mycol.">
        <title>101 Dothideomycetes genomes: a test case for predicting lifestyles and emergence of pathogens.</title>
        <authorList>
            <person name="Haridas S."/>
            <person name="Albert R."/>
            <person name="Binder M."/>
            <person name="Bloem J."/>
            <person name="Labutti K."/>
            <person name="Salamov A."/>
            <person name="Andreopoulos B."/>
            <person name="Baker S."/>
            <person name="Barry K."/>
            <person name="Bills G."/>
            <person name="Bluhm B."/>
            <person name="Cannon C."/>
            <person name="Castanera R."/>
            <person name="Culley D."/>
            <person name="Daum C."/>
            <person name="Ezra D."/>
            <person name="Gonzalez J."/>
            <person name="Henrissat B."/>
            <person name="Kuo A."/>
            <person name="Liang C."/>
            <person name="Lipzen A."/>
            <person name="Lutzoni F."/>
            <person name="Magnuson J."/>
            <person name="Mondo S."/>
            <person name="Nolan M."/>
            <person name="Ohm R."/>
            <person name="Pangilinan J."/>
            <person name="Park H.-J."/>
            <person name="Ramirez L."/>
            <person name="Alfaro M."/>
            <person name="Sun H."/>
            <person name="Tritt A."/>
            <person name="Yoshinaga Y."/>
            <person name="Zwiers L.-H."/>
            <person name="Turgeon B."/>
            <person name="Goodwin S."/>
            <person name="Spatafora J."/>
            <person name="Crous P."/>
            <person name="Grigoriev I."/>
        </authorList>
    </citation>
    <scope>NUCLEOTIDE SEQUENCE</scope>
    <source>
        <strain evidence="1">CBS 113979</strain>
    </source>
</reference>
<dbReference type="InterPro" id="IPR022185">
    <property type="entry name" value="DUF3712"/>
</dbReference>
<dbReference type="OrthoDB" id="10039566at2759"/>
<dbReference type="PANTHER" id="PTHR35895">
    <property type="entry name" value="CHROMOSOME 16, WHOLE GENOME SHOTGUN SEQUENCE"/>
    <property type="match status" value="1"/>
</dbReference>
<dbReference type="Proteomes" id="UP000800041">
    <property type="component" value="Unassembled WGS sequence"/>
</dbReference>
<organism evidence="1 2">
    <name type="scientific">Aulographum hederae CBS 113979</name>
    <dbReference type="NCBI Taxonomy" id="1176131"/>
    <lineage>
        <taxon>Eukaryota</taxon>
        <taxon>Fungi</taxon>
        <taxon>Dikarya</taxon>
        <taxon>Ascomycota</taxon>
        <taxon>Pezizomycotina</taxon>
        <taxon>Dothideomycetes</taxon>
        <taxon>Pleosporomycetidae</taxon>
        <taxon>Aulographales</taxon>
        <taxon>Aulographaceae</taxon>
    </lineage>
</organism>
<dbReference type="Pfam" id="PF12505">
    <property type="entry name" value="DUF3712"/>
    <property type="match status" value="1"/>
</dbReference>
<gene>
    <name evidence="1" type="ORF">K402DRAFT_394594</name>
</gene>
<dbReference type="PANTHER" id="PTHR35895:SF1">
    <property type="entry name" value="LIPID-BINDING SERUM GLYCOPROTEIN C-TERMINAL DOMAIN-CONTAINING PROTEIN"/>
    <property type="match status" value="1"/>
</dbReference>
<dbReference type="EMBL" id="ML977161">
    <property type="protein sequence ID" value="KAF1985614.1"/>
    <property type="molecule type" value="Genomic_DNA"/>
</dbReference>
<evidence type="ECO:0000313" key="1">
    <source>
        <dbReference type="EMBL" id="KAF1985614.1"/>
    </source>
</evidence>
<dbReference type="InterPro" id="IPR046368">
    <property type="entry name" value="Tag1"/>
</dbReference>
<evidence type="ECO:0000313" key="2">
    <source>
        <dbReference type="Proteomes" id="UP000800041"/>
    </source>
</evidence>
<name>A0A6G1GXS1_9PEZI</name>
<proteinExistence type="predicted"/>